<dbReference type="GO" id="GO:0160148">
    <property type="term" value="F:tRNA pseudouridine(55) synthase activity"/>
    <property type="evidence" value="ECO:0007669"/>
    <property type="project" value="UniProtKB-EC"/>
</dbReference>
<dbReference type="InterPro" id="IPR002501">
    <property type="entry name" value="PsdUridine_synth_N"/>
</dbReference>
<dbReference type="InterPro" id="IPR020103">
    <property type="entry name" value="PsdUridine_synth_cat_dom_sf"/>
</dbReference>
<dbReference type="InterPro" id="IPR014780">
    <property type="entry name" value="tRNA_psdUridine_synth_TruB"/>
</dbReference>
<comment type="caution">
    <text evidence="8">The sequence shown here is derived from an EMBL/GenBank/DDBJ whole genome shotgun (WGS) entry which is preliminary data.</text>
</comment>
<gene>
    <name evidence="5 8" type="primary">truB</name>
    <name evidence="8" type="ORF">NSPZN2_11488</name>
</gene>
<dbReference type="EC" id="5.4.99.25" evidence="5"/>
<comment type="similarity">
    <text evidence="2 5">Belongs to the pseudouridine synthase TruB family. Type 1 subfamily.</text>
</comment>
<dbReference type="HAMAP" id="MF_01080">
    <property type="entry name" value="TruB_bact"/>
    <property type="match status" value="1"/>
</dbReference>
<dbReference type="SUPFAM" id="SSF55120">
    <property type="entry name" value="Pseudouridine synthase"/>
    <property type="match status" value="1"/>
</dbReference>
<dbReference type="EMBL" id="CAJNBJ010000001">
    <property type="protein sequence ID" value="CAE6716777.1"/>
    <property type="molecule type" value="Genomic_DNA"/>
</dbReference>
<dbReference type="PANTHER" id="PTHR13767:SF2">
    <property type="entry name" value="PSEUDOURIDYLATE SYNTHASE TRUB1"/>
    <property type="match status" value="1"/>
</dbReference>
<protein>
    <recommendedName>
        <fullName evidence="5">tRNA pseudouridine synthase B</fullName>
        <ecNumber evidence="5">5.4.99.25</ecNumber>
    </recommendedName>
    <alternativeName>
        <fullName evidence="5">tRNA pseudouridine(55) synthase</fullName>
        <shortName evidence="5">Psi55 synthase</shortName>
    </alternativeName>
    <alternativeName>
        <fullName evidence="5">tRNA pseudouridylate synthase</fullName>
    </alternativeName>
    <alternativeName>
        <fullName evidence="5">tRNA-uridine isomerase</fullName>
    </alternativeName>
</protein>
<proteinExistence type="inferred from homology"/>
<dbReference type="CDD" id="cd02573">
    <property type="entry name" value="PseudoU_synth_EcTruB"/>
    <property type="match status" value="1"/>
</dbReference>
<feature type="active site" description="Nucleophile" evidence="5">
    <location>
        <position position="53"/>
    </location>
</feature>
<comment type="catalytic activity">
    <reaction evidence="1 5">
        <text>uridine(55) in tRNA = pseudouridine(55) in tRNA</text>
        <dbReference type="Rhea" id="RHEA:42532"/>
        <dbReference type="Rhea" id="RHEA-COMP:10101"/>
        <dbReference type="Rhea" id="RHEA-COMP:10102"/>
        <dbReference type="ChEBI" id="CHEBI:65314"/>
        <dbReference type="ChEBI" id="CHEBI:65315"/>
        <dbReference type="EC" id="5.4.99.25"/>
    </reaction>
</comment>
<dbReference type="Pfam" id="PF16198">
    <property type="entry name" value="TruB_C_2"/>
    <property type="match status" value="1"/>
</dbReference>
<accession>A0ABM8QUY6</accession>
<evidence type="ECO:0000256" key="3">
    <source>
        <dbReference type="ARBA" id="ARBA00022694"/>
    </source>
</evidence>
<keyword evidence="3 5" id="KW-0819">tRNA processing</keyword>
<feature type="domain" description="Pseudouridine synthase II N-terminal" evidence="6">
    <location>
        <begin position="41"/>
        <end position="186"/>
    </location>
</feature>
<dbReference type="Proteomes" id="UP000675880">
    <property type="component" value="Unassembled WGS sequence"/>
</dbReference>
<keyword evidence="4 5" id="KW-0413">Isomerase</keyword>
<evidence type="ECO:0000256" key="2">
    <source>
        <dbReference type="ARBA" id="ARBA00005642"/>
    </source>
</evidence>
<evidence type="ECO:0000313" key="8">
    <source>
        <dbReference type="EMBL" id="CAE6716777.1"/>
    </source>
</evidence>
<evidence type="ECO:0000256" key="4">
    <source>
        <dbReference type="ARBA" id="ARBA00023235"/>
    </source>
</evidence>
<dbReference type="InterPro" id="IPR032819">
    <property type="entry name" value="TruB_C"/>
</dbReference>
<comment type="function">
    <text evidence="5">Responsible for synthesis of pseudouridine from uracil-55 in the psi GC loop of transfer RNAs.</text>
</comment>
<evidence type="ECO:0000313" key="9">
    <source>
        <dbReference type="Proteomes" id="UP000675880"/>
    </source>
</evidence>
<dbReference type="Pfam" id="PF01509">
    <property type="entry name" value="TruB_N"/>
    <property type="match status" value="1"/>
</dbReference>
<evidence type="ECO:0000256" key="5">
    <source>
        <dbReference type="HAMAP-Rule" id="MF_01080"/>
    </source>
</evidence>
<evidence type="ECO:0000259" key="7">
    <source>
        <dbReference type="Pfam" id="PF16198"/>
    </source>
</evidence>
<reference evidence="8 9" key="1">
    <citation type="submission" date="2021-02" db="EMBL/GenBank/DDBJ databases">
        <authorList>
            <person name="Han P."/>
        </authorList>
    </citation>
    <scope>NUCLEOTIDE SEQUENCE [LARGE SCALE GENOMIC DNA]</scope>
    <source>
        <strain evidence="8">Candidatus Nitrospira sp. ZN2</strain>
    </source>
</reference>
<evidence type="ECO:0000256" key="1">
    <source>
        <dbReference type="ARBA" id="ARBA00000385"/>
    </source>
</evidence>
<name>A0ABM8QUY6_9BACT</name>
<keyword evidence="9" id="KW-1185">Reference proteome</keyword>
<dbReference type="PANTHER" id="PTHR13767">
    <property type="entry name" value="TRNA-PSEUDOURIDINE SYNTHASE"/>
    <property type="match status" value="1"/>
</dbReference>
<feature type="domain" description="tRNA pseudouridylate synthase B C-terminal" evidence="7">
    <location>
        <begin position="187"/>
        <end position="245"/>
    </location>
</feature>
<dbReference type="Gene3D" id="3.30.2350.10">
    <property type="entry name" value="Pseudouridine synthase"/>
    <property type="match status" value="1"/>
</dbReference>
<sequence length="343" mass="36686">MIAMPTTESQVVRKLQDGVLNVHKEARWTSHDVVARIRGKLRGIKLGHAGTLDPAATGVLPLLLGRGTRIAEYLLEWDKTYLAEMRLGETTDTQDATGTVLQRLPVDSLSEARLRDVVAAFEGPIQQIPPMYSAVKVGGVPLYKSARAGKDVARQARDVTVYRIEIVSMQLPHVMLRVTCSKGTYIRTLCADIGAQLGTGGHMGSLVRERVGPLVLEQALTVGEVESRLTQGTLEASLLTLDEALFGLPTCMVGAGTARRVLHGMPVPCSEVLGWEGVPTDLPEGTSRAIRIKDEDGRLLAIGTMPAGLRIQGGSAGELPIAVSKVLVTDESQGSSIANSIEE</sequence>
<organism evidence="8 9">
    <name type="scientific">Nitrospira defluvii</name>
    <dbReference type="NCBI Taxonomy" id="330214"/>
    <lineage>
        <taxon>Bacteria</taxon>
        <taxon>Pseudomonadati</taxon>
        <taxon>Nitrospirota</taxon>
        <taxon>Nitrospiria</taxon>
        <taxon>Nitrospirales</taxon>
        <taxon>Nitrospiraceae</taxon>
        <taxon>Nitrospira</taxon>
    </lineage>
</organism>
<dbReference type="NCBIfam" id="TIGR00431">
    <property type="entry name" value="TruB"/>
    <property type="match status" value="1"/>
</dbReference>
<evidence type="ECO:0000259" key="6">
    <source>
        <dbReference type="Pfam" id="PF01509"/>
    </source>
</evidence>